<sequence length="346" mass="38613">MSTIADSSEVTAPAKVLSAAADGAAQIFEANGGCLDRIFGDAGIMQEELDSPVSEINLSQYCKMFETAAAQTHNDNIGLQFGRHFQPQQLGMLGYSAISSPTLAAGLRNMETFFPAHQEQTSFGLIQDDGILWLSYRILDPRIRNRRQDAELSLGMFCNVFRAALGDDWAPLEVRFEHAAPENAHEHETAFNAPVVFNRRTNAIAFRRSDLDAKMPAHDPYLFSMVKAFMESRCKTSDDPVDFATVVRNEIKMQLGSSIPSLCEIASILGMPSLSFQKRLRKHGLSYNDILRAARHELALHYMDDPSMPLTEIAFNLGYSELSAFSRAFRNWTGMSPQRYRRVSAN</sequence>
<dbReference type="AlphaFoldDB" id="A0A1X7BPB9"/>
<dbReference type="InterPro" id="IPR020449">
    <property type="entry name" value="Tscrpt_reg_AraC-type_HTH"/>
</dbReference>
<accession>A0A1X7BPB9</accession>
<evidence type="ECO:0000313" key="6">
    <source>
        <dbReference type="Proteomes" id="UP000193224"/>
    </source>
</evidence>
<proteinExistence type="predicted"/>
<dbReference type="InterPro" id="IPR009057">
    <property type="entry name" value="Homeodomain-like_sf"/>
</dbReference>
<dbReference type="GO" id="GO:0000976">
    <property type="term" value="F:transcription cis-regulatory region binding"/>
    <property type="evidence" value="ECO:0007669"/>
    <property type="project" value="TreeGrafter"/>
</dbReference>
<dbReference type="Proteomes" id="UP000193224">
    <property type="component" value="Unassembled WGS sequence"/>
</dbReference>
<dbReference type="GO" id="GO:0003700">
    <property type="term" value="F:DNA-binding transcription factor activity"/>
    <property type="evidence" value="ECO:0007669"/>
    <property type="project" value="InterPro"/>
</dbReference>
<dbReference type="SMART" id="SM00342">
    <property type="entry name" value="HTH_ARAC"/>
    <property type="match status" value="1"/>
</dbReference>
<dbReference type="InterPro" id="IPR018060">
    <property type="entry name" value="HTH_AraC"/>
</dbReference>
<dbReference type="PRINTS" id="PR00032">
    <property type="entry name" value="HTHARAC"/>
</dbReference>
<name>A0A1X7BPB9_9RHOB</name>
<gene>
    <name evidence="5" type="primary">virS</name>
    <name evidence="5" type="ORF">ROA7745_01301</name>
</gene>
<dbReference type="RefSeq" id="WP_085799429.1">
    <property type="nucleotide sequence ID" value="NZ_JBHTKS010000078.1"/>
</dbReference>
<dbReference type="PANTHER" id="PTHR47894">
    <property type="entry name" value="HTH-TYPE TRANSCRIPTIONAL REGULATOR GADX"/>
    <property type="match status" value="1"/>
</dbReference>
<evidence type="ECO:0000256" key="2">
    <source>
        <dbReference type="ARBA" id="ARBA00023125"/>
    </source>
</evidence>
<dbReference type="PROSITE" id="PS01124">
    <property type="entry name" value="HTH_ARAC_FAMILY_2"/>
    <property type="match status" value="1"/>
</dbReference>
<dbReference type="Pfam" id="PF12625">
    <property type="entry name" value="Arabinose_bd"/>
    <property type="match status" value="1"/>
</dbReference>
<reference evidence="5 6" key="1">
    <citation type="submission" date="2017-03" db="EMBL/GenBank/DDBJ databases">
        <authorList>
            <person name="Afonso C.L."/>
            <person name="Miller P.J."/>
            <person name="Scott M.A."/>
            <person name="Spackman E."/>
            <person name="Goraichik I."/>
            <person name="Dimitrov K.M."/>
            <person name="Suarez D.L."/>
            <person name="Swayne D.E."/>
        </authorList>
    </citation>
    <scope>NUCLEOTIDE SEQUENCE [LARGE SCALE GENOMIC DNA]</scope>
    <source>
        <strain evidence="5 6">CECT 7745</strain>
    </source>
</reference>
<feature type="domain" description="HTH araC/xylS-type" evidence="4">
    <location>
        <begin position="245"/>
        <end position="343"/>
    </location>
</feature>
<dbReference type="SUPFAM" id="SSF46689">
    <property type="entry name" value="Homeodomain-like"/>
    <property type="match status" value="1"/>
</dbReference>
<dbReference type="Gene3D" id="1.10.10.60">
    <property type="entry name" value="Homeodomain-like"/>
    <property type="match status" value="1"/>
</dbReference>
<organism evidence="5 6">
    <name type="scientific">Roseovarius aestuarii</name>
    <dbReference type="NCBI Taxonomy" id="475083"/>
    <lineage>
        <taxon>Bacteria</taxon>
        <taxon>Pseudomonadati</taxon>
        <taxon>Pseudomonadota</taxon>
        <taxon>Alphaproteobacteria</taxon>
        <taxon>Rhodobacterales</taxon>
        <taxon>Roseobacteraceae</taxon>
        <taxon>Roseovarius</taxon>
    </lineage>
</organism>
<protein>
    <submittedName>
        <fullName evidence="5">HTH-type transcriptional regulator VirS</fullName>
    </submittedName>
</protein>
<keyword evidence="1" id="KW-0805">Transcription regulation</keyword>
<evidence type="ECO:0000259" key="4">
    <source>
        <dbReference type="PROSITE" id="PS01124"/>
    </source>
</evidence>
<evidence type="ECO:0000256" key="1">
    <source>
        <dbReference type="ARBA" id="ARBA00023015"/>
    </source>
</evidence>
<dbReference type="GO" id="GO:0005829">
    <property type="term" value="C:cytosol"/>
    <property type="evidence" value="ECO:0007669"/>
    <property type="project" value="TreeGrafter"/>
</dbReference>
<evidence type="ECO:0000256" key="3">
    <source>
        <dbReference type="ARBA" id="ARBA00023163"/>
    </source>
</evidence>
<dbReference type="OrthoDB" id="9805730at2"/>
<keyword evidence="3" id="KW-0804">Transcription</keyword>
<dbReference type="InterPro" id="IPR032687">
    <property type="entry name" value="AraC-type_N"/>
</dbReference>
<dbReference type="Pfam" id="PF12833">
    <property type="entry name" value="HTH_18"/>
    <property type="match status" value="1"/>
</dbReference>
<dbReference type="PANTHER" id="PTHR47894:SF4">
    <property type="entry name" value="HTH-TYPE TRANSCRIPTIONAL REGULATOR GADX"/>
    <property type="match status" value="1"/>
</dbReference>
<keyword evidence="2" id="KW-0238">DNA-binding</keyword>
<keyword evidence="6" id="KW-1185">Reference proteome</keyword>
<evidence type="ECO:0000313" key="5">
    <source>
        <dbReference type="EMBL" id="SMC11488.1"/>
    </source>
</evidence>
<dbReference type="EMBL" id="FWXB01000003">
    <property type="protein sequence ID" value="SMC11488.1"/>
    <property type="molecule type" value="Genomic_DNA"/>
</dbReference>